<protein>
    <recommendedName>
        <fullName evidence="4">DNA-binding ferritin-like protein (Dps family)</fullName>
    </recommendedName>
</protein>
<keyword evidence="3" id="KW-1185">Reference proteome</keyword>
<feature type="transmembrane region" description="Helical" evidence="1">
    <location>
        <begin position="200"/>
        <end position="222"/>
    </location>
</feature>
<dbReference type="AlphaFoldDB" id="A0A1I1ZT74"/>
<dbReference type="Gene3D" id="1.10.1900.10">
    <property type="entry name" value="c-terminal domain of poly(a) binding protein"/>
    <property type="match status" value="1"/>
</dbReference>
<dbReference type="STRING" id="640948.SAMN05216238_11358"/>
<proteinExistence type="predicted"/>
<keyword evidence="1" id="KW-0472">Membrane</keyword>
<dbReference type="RefSeq" id="WP_090087004.1">
    <property type="nucleotide sequence ID" value="NZ_FOMR01000013.1"/>
</dbReference>
<feature type="transmembrane region" description="Helical" evidence="1">
    <location>
        <begin position="128"/>
        <end position="154"/>
    </location>
</feature>
<accession>A0A1I1ZT74</accession>
<sequence length="230" mass="26061">MNTKDLIQLNNEKREQLTKENKQYYGDMLVYIRTNFTKSERYIEEVLMELLDHLLQAQANGRTAKDVFGDDPKAYCNDIVGEIPSEKKANRLSFIFYLVMNLGGLVSLTAGTVGLVLFFIFGLGEGTIAFPLGSGILVILIDLILLLLFVMAILKWVKNSTFKEKQPRKWVEFLLLWASTALFIGLSLLVPRFMPDIGHVIQISFPVFILTGAVMYISSVVMNKKMQLVK</sequence>
<evidence type="ECO:0000313" key="2">
    <source>
        <dbReference type="EMBL" id="SFE34847.1"/>
    </source>
</evidence>
<evidence type="ECO:0008006" key="4">
    <source>
        <dbReference type="Google" id="ProtNLM"/>
    </source>
</evidence>
<dbReference type="OrthoDB" id="1655249at2"/>
<dbReference type="InterPro" id="IPR009214">
    <property type="entry name" value="DUF1129"/>
</dbReference>
<name>A0A1I1ZT74_9BACI</name>
<feature type="transmembrane region" description="Helical" evidence="1">
    <location>
        <begin position="174"/>
        <end position="194"/>
    </location>
</feature>
<dbReference type="SUPFAM" id="SSF158560">
    <property type="entry name" value="BH3980-like"/>
    <property type="match status" value="1"/>
</dbReference>
<reference evidence="3" key="1">
    <citation type="submission" date="2016-10" db="EMBL/GenBank/DDBJ databases">
        <authorList>
            <person name="Varghese N."/>
            <person name="Submissions S."/>
        </authorList>
    </citation>
    <scope>NUCLEOTIDE SEQUENCE [LARGE SCALE GENOMIC DNA]</scope>
    <source>
        <strain evidence="3">DSM 22530</strain>
    </source>
</reference>
<organism evidence="2 3">
    <name type="scientific">Lentibacillus persicus</name>
    <dbReference type="NCBI Taxonomy" id="640948"/>
    <lineage>
        <taxon>Bacteria</taxon>
        <taxon>Bacillati</taxon>
        <taxon>Bacillota</taxon>
        <taxon>Bacilli</taxon>
        <taxon>Bacillales</taxon>
        <taxon>Bacillaceae</taxon>
        <taxon>Lentibacillus</taxon>
    </lineage>
</organism>
<dbReference type="PANTHER" id="PTHR41307:SF1">
    <property type="entry name" value="MEMBRANE PROTEIN"/>
    <property type="match status" value="1"/>
</dbReference>
<gene>
    <name evidence="2" type="ORF">SAMN05216238_11358</name>
</gene>
<evidence type="ECO:0000313" key="3">
    <source>
        <dbReference type="Proteomes" id="UP000199474"/>
    </source>
</evidence>
<evidence type="ECO:0000256" key="1">
    <source>
        <dbReference type="SAM" id="Phobius"/>
    </source>
</evidence>
<keyword evidence="1" id="KW-1133">Transmembrane helix</keyword>
<dbReference type="Proteomes" id="UP000199474">
    <property type="component" value="Unassembled WGS sequence"/>
</dbReference>
<dbReference type="Pfam" id="PF06570">
    <property type="entry name" value="DUF1129"/>
    <property type="match status" value="1"/>
</dbReference>
<feature type="transmembrane region" description="Helical" evidence="1">
    <location>
        <begin position="94"/>
        <end position="122"/>
    </location>
</feature>
<keyword evidence="1" id="KW-0812">Transmembrane</keyword>
<dbReference type="EMBL" id="FOMR01000013">
    <property type="protein sequence ID" value="SFE34847.1"/>
    <property type="molecule type" value="Genomic_DNA"/>
</dbReference>
<dbReference type="PANTHER" id="PTHR41307">
    <property type="entry name" value="MEMBRANE PROTEIN-RELATED"/>
    <property type="match status" value="1"/>
</dbReference>